<dbReference type="RefSeq" id="WP_035324094.1">
    <property type="nucleotide sequence ID" value="NZ_CANNOQ010000029.1"/>
</dbReference>
<comment type="caution">
    <text evidence="2">The sequence shown here is derived from an EMBL/GenBank/DDBJ whole genome shotgun (WGS) entry which is preliminary data.</text>
</comment>
<evidence type="ECO:0000256" key="1">
    <source>
        <dbReference type="SAM" id="Phobius"/>
    </source>
</evidence>
<dbReference type="Proteomes" id="UP000260812">
    <property type="component" value="Unassembled WGS sequence"/>
</dbReference>
<keyword evidence="1" id="KW-0812">Transmembrane</keyword>
<dbReference type="EMBL" id="QVLV01000007">
    <property type="protein sequence ID" value="RGE60455.1"/>
    <property type="molecule type" value="Genomic_DNA"/>
</dbReference>
<dbReference type="AlphaFoldDB" id="A0A3E3I5F2"/>
<evidence type="ECO:0000313" key="2">
    <source>
        <dbReference type="EMBL" id="RGE60455.1"/>
    </source>
</evidence>
<sequence length="137" mass="15482">MKKKAIISSIITVLCIVAAVVLRIAMDKVDVEYTEVKATVVSSEERVRRVYGKSQKYYEVVVEYEGREYELQNVYNSYSYMPGRETTAYLHDGKLYANVAGITSTTPVATVYFVFLFASVGMVIVTCMLFSKAKQEK</sequence>
<feature type="transmembrane region" description="Helical" evidence="1">
    <location>
        <begin position="7"/>
        <end position="26"/>
    </location>
</feature>
<proteinExistence type="predicted"/>
<organism evidence="2 3">
    <name type="scientific">Eisenbergiella massiliensis</name>
    <dbReference type="NCBI Taxonomy" id="1720294"/>
    <lineage>
        <taxon>Bacteria</taxon>
        <taxon>Bacillati</taxon>
        <taxon>Bacillota</taxon>
        <taxon>Clostridia</taxon>
        <taxon>Lachnospirales</taxon>
        <taxon>Lachnospiraceae</taxon>
        <taxon>Eisenbergiella</taxon>
    </lineage>
</organism>
<protein>
    <submittedName>
        <fullName evidence="2">Penicillin-binding protein</fullName>
    </submittedName>
</protein>
<evidence type="ECO:0000313" key="3">
    <source>
        <dbReference type="Proteomes" id="UP000260812"/>
    </source>
</evidence>
<keyword evidence="1" id="KW-0472">Membrane</keyword>
<accession>A0A3E3I5F2</accession>
<dbReference type="GeneID" id="97987668"/>
<name>A0A3E3I5F2_9FIRM</name>
<feature type="transmembrane region" description="Helical" evidence="1">
    <location>
        <begin position="111"/>
        <end position="131"/>
    </location>
</feature>
<gene>
    <name evidence="2" type="ORF">DXC51_12470</name>
</gene>
<reference evidence="2" key="1">
    <citation type="submission" date="2018-08" db="EMBL/GenBank/DDBJ databases">
        <title>A genome reference for cultivated species of the human gut microbiota.</title>
        <authorList>
            <person name="Zou Y."/>
            <person name="Xue W."/>
            <person name="Luo G."/>
        </authorList>
    </citation>
    <scope>NUCLEOTIDE SEQUENCE [LARGE SCALE GENOMIC DNA]</scope>
    <source>
        <strain evidence="2">TF05-5AC</strain>
    </source>
</reference>
<keyword evidence="1" id="KW-1133">Transmembrane helix</keyword>
<keyword evidence="3" id="KW-1185">Reference proteome</keyword>